<organism evidence="2 3">
    <name type="scientific">Saccharothrix hoggarensis</name>
    <dbReference type="NCBI Taxonomy" id="913853"/>
    <lineage>
        <taxon>Bacteria</taxon>
        <taxon>Bacillati</taxon>
        <taxon>Actinomycetota</taxon>
        <taxon>Actinomycetes</taxon>
        <taxon>Pseudonocardiales</taxon>
        <taxon>Pseudonocardiaceae</taxon>
        <taxon>Saccharothrix</taxon>
    </lineage>
</organism>
<dbReference type="SUPFAM" id="SSF47336">
    <property type="entry name" value="ACP-like"/>
    <property type="match status" value="1"/>
</dbReference>
<name>A0ABW3QPI9_9PSEU</name>
<comment type="caution">
    <text evidence="2">The sequence shown here is derived from an EMBL/GenBank/DDBJ whole genome shotgun (WGS) entry which is preliminary data.</text>
</comment>
<keyword evidence="3" id="KW-1185">Reference proteome</keyword>
<dbReference type="InterPro" id="IPR036736">
    <property type="entry name" value="ACP-like_sf"/>
</dbReference>
<dbReference type="EMBL" id="JBHTLK010000017">
    <property type="protein sequence ID" value="MFD1146676.1"/>
    <property type="molecule type" value="Genomic_DNA"/>
</dbReference>
<dbReference type="Proteomes" id="UP001597168">
    <property type="component" value="Unassembled WGS sequence"/>
</dbReference>
<dbReference type="RefSeq" id="WP_380720833.1">
    <property type="nucleotide sequence ID" value="NZ_JBHTLK010000017.1"/>
</dbReference>
<feature type="domain" description="Carrier" evidence="1">
    <location>
        <begin position="5"/>
        <end position="82"/>
    </location>
</feature>
<dbReference type="Gene3D" id="1.10.1200.10">
    <property type="entry name" value="ACP-like"/>
    <property type="match status" value="1"/>
</dbReference>
<dbReference type="Pfam" id="PF00550">
    <property type="entry name" value="PP-binding"/>
    <property type="match status" value="1"/>
</dbReference>
<evidence type="ECO:0000313" key="2">
    <source>
        <dbReference type="EMBL" id="MFD1146676.1"/>
    </source>
</evidence>
<evidence type="ECO:0000259" key="1">
    <source>
        <dbReference type="PROSITE" id="PS50075"/>
    </source>
</evidence>
<reference evidence="3" key="1">
    <citation type="journal article" date="2019" name="Int. J. Syst. Evol. Microbiol.">
        <title>The Global Catalogue of Microorganisms (GCM) 10K type strain sequencing project: providing services to taxonomists for standard genome sequencing and annotation.</title>
        <authorList>
            <consortium name="The Broad Institute Genomics Platform"/>
            <consortium name="The Broad Institute Genome Sequencing Center for Infectious Disease"/>
            <person name="Wu L."/>
            <person name="Ma J."/>
        </authorList>
    </citation>
    <scope>NUCLEOTIDE SEQUENCE [LARGE SCALE GENOMIC DNA]</scope>
    <source>
        <strain evidence="3">CCUG 60214</strain>
    </source>
</reference>
<proteinExistence type="predicted"/>
<accession>A0ABW3QPI9</accession>
<dbReference type="PROSITE" id="PS50075">
    <property type="entry name" value="CARRIER"/>
    <property type="match status" value="1"/>
</dbReference>
<protein>
    <submittedName>
        <fullName evidence="2">Acyl carrier protein</fullName>
    </submittedName>
</protein>
<evidence type="ECO:0000313" key="3">
    <source>
        <dbReference type="Proteomes" id="UP001597168"/>
    </source>
</evidence>
<sequence length="84" mass="9043">MTDTAATAAVEETVLDILSGALDVSADDLRDRPVLAQHEWDSISSLDALSQLESRLDVTLDLRSFHAARTVADIVALVRPSEPV</sequence>
<dbReference type="InterPro" id="IPR009081">
    <property type="entry name" value="PP-bd_ACP"/>
</dbReference>
<gene>
    <name evidence="2" type="ORF">ACFQ3T_06045</name>
</gene>